<gene>
    <name evidence="3" type="ORF">JJ685_00905</name>
</gene>
<name>A0A936YV95_9BURK</name>
<keyword evidence="4" id="KW-1185">Reference proteome</keyword>
<dbReference type="Pfam" id="PF06439">
    <property type="entry name" value="3keto-disac_hyd"/>
    <property type="match status" value="1"/>
</dbReference>
<feature type="domain" description="3-keto-alpha-glucoside-1,2-lyase/3-keto-2-hydroxy-glucal hydratase" evidence="2">
    <location>
        <begin position="32"/>
        <end position="200"/>
    </location>
</feature>
<sequence>MKKLTGAALAATALVATLGGCAQMQSMMPGSGWTTLIEGTRGLDNFRRVGDANWAAVDGAIQATSGGKDPAYLVTSGTYKDFMVRAEFWASDDANSGIFLRCQNPAVITDESCYEANIFDQRPDPTYATGAIVKVAPVPATFQRAGGKWNTYEITAQGDHLVVVLNGQKTVDVHNAKLASGPLALQWGRGTIKWRKVEIKPL</sequence>
<keyword evidence="1" id="KW-0732">Signal</keyword>
<dbReference type="Proteomes" id="UP000599109">
    <property type="component" value="Unassembled WGS sequence"/>
</dbReference>
<protein>
    <submittedName>
        <fullName evidence="3">DUF1080 domain-containing protein</fullName>
    </submittedName>
</protein>
<dbReference type="Gene3D" id="2.60.120.560">
    <property type="entry name" value="Exo-inulinase, domain 1"/>
    <property type="match status" value="1"/>
</dbReference>
<dbReference type="PROSITE" id="PS51257">
    <property type="entry name" value="PROKAR_LIPOPROTEIN"/>
    <property type="match status" value="1"/>
</dbReference>
<evidence type="ECO:0000259" key="2">
    <source>
        <dbReference type="Pfam" id="PF06439"/>
    </source>
</evidence>
<dbReference type="InterPro" id="IPR010496">
    <property type="entry name" value="AL/BT2_dom"/>
</dbReference>
<accession>A0A936YV95</accession>
<dbReference type="EMBL" id="JAEQNE010000001">
    <property type="protein sequence ID" value="MBL0389691.1"/>
    <property type="molecule type" value="Genomic_DNA"/>
</dbReference>
<reference evidence="3 4" key="1">
    <citation type="journal article" date="2017" name="Int. J. Syst. Evol. Microbiol.">
        <title>Ramlibacter monticola sp. nov., isolated from forest soil.</title>
        <authorList>
            <person name="Chaudhary D.K."/>
            <person name="Kim J."/>
        </authorList>
    </citation>
    <scope>NUCLEOTIDE SEQUENCE [LARGE SCALE GENOMIC DNA]</scope>
    <source>
        <strain evidence="3 4">KACC 19175</strain>
    </source>
</reference>
<dbReference type="AlphaFoldDB" id="A0A936YV95"/>
<dbReference type="GO" id="GO:0016787">
    <property type="term" value="F:hydrolase activity"/>
    <property type="evidence" value="ECO:0007669"/>
    <property type="project" value="InterPro"/>
</dbReference>
<evidence type="ECO:0000313" key="4">
    <source>
        <dbReference type="Proteomes" id="UP000599109"/>
    </source>
</evidence>
<evidence type="ECO:0000313" key="3">
    <source>
        <dbReference type="EMBL" id="MBL0389691.1"/>
    </source>
</evidence>
<evidence type="ECO:0000256" key="1">
    <source>
        <dbReference type="SAM" id="SignalP"/>
    </source>
</evidence>
<proteinExistence type="predicted"/>
<comment type="caution">
    <text evidence="3">The sequence shown here is derived from an EMBL/GenBank/DDBJ whole genome shotgun (WGS) entry which is preliminary data.</text>
</comment>
<feature type="chain" id="PRO_5037865285" evidence="1">
    <location>
        <begin position="23"/>
        <end position="202"/>
    </location>
</feature>
<organism evidence="3 4">
    <name type="scientific">Ramlibacter monticola</name>
    <dbReference type="NCBI Taxonomy" id="1926872"/>
    <lineage>
        <taxon>Bacteria</taxon>
        <taxon>Pseudomonadati</taxon>
        <taxon>Pseudomonadota</taxon>
        <taxon>Betaproteobacteria</taxon>
        <taxon>Burkholderiales</taxon>
        <taxon>Comamonadaceae</taxon>
        <taxon>Ramlibacter</taxon>
    </lineage>
</organism>
<dbReference type="RefSeq" id="WP_201672294.1">
    <property type="nucleotide sequence ID" value="NZ_JAEQNE010000001.1"/>
</dbReference>
<feature type="signal peptide" evidence="1">
    <location>
        <begin position="1"/>
        <end position="22"/>
    </location>
</feature>